<dbReference type="Gene3D" id="2.30.30.40">
    <property type="entry name" value="SH3 Domains"/>
    <property type="match status" value="1"/>
</dbReference>
<feature type="region of interest" description="Disordered" evidence="30">
    <location>
        <begin position="287"/>
        <end position="452"/>
    </location>
</feature>
<dbReference type="GO" id="GO:0048812">
    <property type="term" value="P:neuron projection morphogenesis"/>
    <property type="evidence" value="ECO:0007669"/>
    <property type="project" value="TreeGrafter"/>
</dbReference>
<dbReference type="Pfam" id="PF14604">
    <property type="entry name" value="SH3_9"/>
    <property type="match status" value="1"/>
</dbReference>
<dbReference type="AlphaFoldDB" id="A0A6G1QGX8"/>
<dbReference type="SMART" id="SM00326">
    <property type="entry name" value="SH3"/>
    <property type="match status" value="1"/>
</dbReference>
<dbReference type="GO" id="GO:0005884">
    <property type="term" value="C:actin filament"/>
    <property type="evidence" value="ECO:0007669"/>
    <property type="project" value="TreeGrafter"/>
</dbReference>
<dbReference type="GO" id="GO:0098974">
    <property type="term" value="P:postsynaptic actin cytoskeleton organization"/>
    <property type="evidence" value="ECO:0007669"/>
    <property type="project" value="TreeGrafter"/>
</dbReference>
<evidence type="ECO:0000256" key="29">
    <source>
        <dbReference type="PROSITE-ProRule" id="PRU00192"/>
    </source>
</evidence>
<keyword evidence="21" id="KW-0333">Golgi apparatus</keyword>
<evidence type="ECO:0000256" key="2">
    <source>
        <dbReference type="ARBA" id="ARBA00004188"/>
    </source>
</evidence>
<evidence type="ECO:0000256" key="27">
    <source>
        <dbReference type="ARBA" id="ARBA00023329"/>
    </source>
</evidence>
<evidence type="ECO:0000256" key="26">
    <source>
        <dbReference type="ARBA" id="ARBA00023273"/>
    </source>
</evidence>
<dbReference type="InterPro" id="IPR002108">
    <property type="entry name" value="ADF-H"/>
</dbReference>
<evidence type="ECO:0000256" key="14">
    <source>
        <dbReference type="ARBA" id="ARBA00022443"/>
    </source>
</evidence>
<evidence type="ECO:0000256" key="6">
    <source>
        <dbReference type="ARBA" id="ARBA00004412"/>
    </source>
</evidence>
<evidence type="ECO:0000256" key="15">
    <source>
        <dbReference type="ARBA" id="ARBA00022448"/>
    </source>
</evidence>
<dbReference type="InterPro" id="IPR035717">
    <property type="entry name" value="Drebrin-like_SH3"/>
</dbReference>
<evidence type="ECO:0000313" key="34">
    <source>
        <dbReference type="Proteomes" id="UP000503349"/>
    </source>
</evidence>
<dbReference type="GO" id="GO:0030427">
    <property type="term" value="C:site of polarized growth"/>
    <property type="evidence" value="ECO:0007669"/>
    <property type="project" value="TreeGrafter"/>
</dbReference>
<dbReference type="CDD" id="cd11281">
    <property type="entry name" value="ADF_drebrin_like"/>
    <property type="match status" value="1"/>
</dbReference>
<keyword evidence="27" id="KW-0968">Cytoplasmic vesicle</keyword>
<evidence type="ECO:0000256" key="10">
    <source>
        <dbReference type="ARBA" id="ARBA00004510"/>
    </source>
</evidence>
<keyword evidence="23" id="KW-0472">Membrane</keyword>
<dbReference type="GO" id="GO:0061003">
    <property type="term" value="P:positive regulation of dendritic spine morphogenesis"/>
    <property type="evidence" value="ECO:0007669"/>
    <property type="project" value="TreeGrafter"/>
</dbReference>
<feature type="compositionally biased region" description="Low complexity" evidence="30">
    <location>
        <begin position="346"/>
        <end position="360"/>
    </location>
</feature>
<dbReference type="GO" id="GO:0043204">
    <property type="term" value="C:perikaryon"/>
    <property type="evidence" value="ECO:0007669"/>
    <property type="project" value="UniProtKB-SubCell"/>
</dbReference>
<evidence type="ECO:0000256" key="16">
    <source>
        <dbReference type="ARBA" id="ARBA00022475"/>
    </source>
</evidence>
<dbReference type="GO" id="GO:0002102">
    <property type="term" value="C:podosome"/>
    <property type="evidence" value="ECO:0007669"/>
    <property type="project" value="UniProtKB-SubCell"/>
</dbReference>
<evidence type="ECO:0000256" key="17">
    <source>
        <dbReference type="ARBA" id="ARBA00022490"/>
    </source>
</evidence>
<evidence type="ECO:0000259" key="31">
    <source>
        <dbReference type="PROSITE" id="PS50002"/>
    </source>
</evidence>
<dbReference type="InterPro" id="IPR036028">
    <property type="entry name" value="SH3-like_dom_sf"/>
</dbReference>
<dbReference type="CDD" id="cd11960">
    <property type="entry name" value="SH3_Abp1_eu"/>
    <property type="match status" value="1"/>
</dbReference>
<dbReference type="PRINTS" id="PR00452">
    <property type="entry name" value="SH3DOMAIN"/>
</dbReference>
<dbReference type="GO" id="GO:0045211">
    <property type="term" value="C:postsynaptic membrane"/>
    <property type="evidence" value="ECO:0007669"/>
    <property type="project" value="TreeGrafter"/>
</dbReference>
<dbReference type="FunFam" id="3.40.20.10:FF:000011">
    <property type="entry name" value="Drebrin-like protein B"/>
    <property type="match status" value="1"/>
</dbReference>
<keyword evidence="34" id="KW-1185">Reference proteome</keyword>
<organism evidence="33 34">
    <name type="scientific">Channa argus</name>
    <name type="common">Northern snakehead</name>
    <name type="synonym">Ophicephalus argus</name>
    <dbReference type="NCBI Taxonomy" id="215402"/>
    <lineage>
        <taxon>Eukaryota</taxon>
        <taxon>Metazoa</taxon>
        <taxon>Chordata</taxon>
        <taxon>Craniata</taxon>
        <taxon>Vertebrata</taxon>
        <taxon>Euteleostomi</taxon>
        <taxon>Actinopterygii</taxon>
        <taxon>Neopterygii</taxon>
        <taxon>Teleostei</taxon>
        <taxon>Neoteleostei</taxon>
        <taxon>Acanthomorphata</taxon>
        <taxon>Anabantaria</taxon>
        <taxon>Anabantiformes</taxon>
        <taxon>Channoidei</taxon>
        <taxon>Channidae</taxon>
        <taxon>Channa</taxon>
    </lineage>
</organism>
<keyword evidence="19" id="KW-0965">Cell junction</keyword>
<evidence type="ECO:0000256" key="25">
    <source>
        <dbReference type="ARBA" id="ARBA00023212"/>
    </source>
</evidence>
<name>A0A6G1QGX8_CHAAH</name>
<dbReference type="EMBL" id="CM015728">
    <property type="protein sequence ID" value="KAF3701649.1"/>
    <property type="molecule type" value="Genomic_DNA"/>
</dbReference>
<feature type="compositionally biased region" description="Polar residues" evidence="30">
    <location>
        <begin position="365"/>
        <end position="388"/>
    </location>
</feature>
<dbReference type="SUPFAM" id="SSF55753">
    <property type="entry name" value="Actin depolymerizing proteins"/>
    <property type="match status" value="1"/>
</dbReference>
<dbReference type="SUPFAM" id="SSF50044">
    <property type="entry name" value="SH3-domain"/>
    <property type="match status" value="1"/>
</dbReference>
<dbReference type="GO" id="GO:0045773">
    <property type="term" value="P:positive regulation of axon extension"/>
    <property type="evidence" value="ECO:0007669"/>
    <property type="project" value="TreeGrafter"/>
</dbReference>
<evidence type="ECO:0000256" key="21">
    <source>
        <dbReference type="ARBA" id="ARBA00023034"/>
    </source>
</evidence>
<gene>
    <name evidence="33" type="ORF">EXN66_Car017337</name>
</gene>
<evidence type="ECO:0000256" key="13">
    <source>
        <dbReference type="ARBA" id="ARBA00011039"/>
    </source>
</evidence>
<feature type="compositionally biased region" description="Acidic residues" evidence="30">
    <location>
        <begin position="433"/>
        <end position="452"/>
    </location>
</feature>
<evidence type="ECO:0000256" key="7">
    <source>
        <dbReference type="ARBA" id="ARBA00004413"/>
    </source>
</evidence>
<feature type="domain" description="ADF-H" evidence="32">
    <location>
        <begin position="2"/>
        <end position="133"/>
    </location>
</feature>
<protein>
    <submittedName>
        <fullName evidence="33">Drebrin-like protein A</fullName>
    </submittedName>
</protein>
<reference evidence="33 34" key="1">
    <citation type="submission" date="2019-02" db="EMBL/GenBank/DDBJ databases">
        <title>Opniocepnalus argus genome.</title>
        <authorList>
            <person name="Zhou C."/>
            <person name="Xiao S."/>
        </authorList>
    </citation>
    <scope>NUCLEOTIDE SEQUENCE [LARGE SCALE GENOMIC DNA]</scope>
    <source>
        <strain evidence="33">OARG1902GOOAL</strain>
        <tissue evidence="33">Muscle</tissue>
    </source>
</reference>
<comment type="similarity">
    <text evidence="13">Belongs to the ABP1 family.</text>
</comment>
<dbReference type="InterPro" id="IPR001452">
    <property type="entry name" value="SH3_domain"/>
</dbReference>
<proteinExistence type="inferred from homology"/>
<reference evidence="34" key="2">
    <citation type="submission" date="2019-02" db="EMBL/GenBank/DDBJ databases">
        <title>Opniocepnalus argus Var Kimnra genome.</title>
        <authorList>
            <person name="Zhou C."/>
            <person name="Xiao S."/>
        </authorList>
    </citation>
    <scope>NUCLEOTIDE SEQUENCE [LARGE SCALE GENOMIC DNA]</scope>
</reference>
<evidence type="ECO:0000256" key="4">
    <source>
        <dbReference type="ARBA" id="ARBA00004255"/>
    </source>
</evidence>
<evidence type="ECO:0000256" key="12">
    <source>
        <dbReference type="ARBA" id="ARBA00004544"/>
    </source>
</evidence>
<dbReference type="GO" id="GO:0014069">
    <property type="term" value="C:postsynaptic density"/>
    <property type="evidence" value="ECO:0007669"/>
    <property type="project" value="UniProtKB-SubCell"/>
</dbReference>
<dbReference type="GO" id="GO:0005829">
    <property type="term" value="C:cytosol"/>
    <property type="evidence" value="ECO:0007669"/>
    <property type="project" value="UniProtKB-SubCell"/>
</dbReference>
<dbReference type="GO" id="GO:0051015">
    <property type="term" value="F:actin filament binding"/>
    <property type="evidence" value="ECO:0007669"/>
    <property type="project" value="TreeGrafter"/>
</dbReference>
<dbReference type="PANTHER" id="PTHR10829">
    <property type="entry name" value="CORTACTIN AND DREBRIN"/>
    <property type="match status" value="1"/>
</dbReference>
<dbReference type="GO" id="GO:0030027">
    <property type="term" value="C:lamellipodium"/>
    <property type="evidence" value="ECO:0007669"/>
    <property type="project" value="UniProtKB-SubCell"/>
</dbReference>
<keyword evidence="20" id="KW-0770">Synapse</keyword>
<keyword evidence="16" id="KW-1003">Cell membrane</keyword>
<keyword evidence="25" id="KW-0206">Cytoskeleton</keyword>
<evidence type="ECO:0000256" key="18">
    <source>
        <dbReference type="ARBA" id="ARBA00022753"/>
    </source>
</evidence>
<dbReference type="FunFam" id="2.30.30.40:FF:000046">
    <property type="entry name" value="Drebrin-like protein isoform B"/>
    <property type="match status" value="1"/>
</dbReference>
<dbReference type="GO" id="GO:0030833">
    <property type="term" value="P:regulation of actin filament polymerization"/>
    <property type="evidence" value="ECO:0007669"/>
    <property type="project" value="TreeGrafter"/>
</dbReference>
<dbReference type="OrthoDB" id="5971719at2759"/>
<keyword evidence="15" id="KW-0813">Transport</keyword>
<accession>A0A6G1QGX8</accession>
<evidence type="ECO:0000256" key="22">
    <source>
        <dbReference type="ARBA" id="ARBA00023054"/>
    </source>
</evidence>
<keyword evidence="18" id="KW-0967">Endosome</keyword>
<keyword evidence="22" id="KW-0175">Coiled coil</keyword>
<keyword evidence="24" id="KW-0009">Actin-binding</keyword>
<evidence type="ECO:0000259" key="32">
    <source>
        <dbReference type="PROSITE" id="PS51263"/>
    </source>
</evidence>
<evidence type="ECO:0000313" key="33">
    <source>
        <dbReference type="EMBL" id="KAF3701649.1"/>
    </source>
</evidence>
<keyword evidence="17" id="KW-0963">Cytoplasm</keyword>
<evidence type="ECO:0000256" key="11">
    <source>
        <dbReference type="ARBA" id="ARBA00004514"/>
    </source>
</evidence>
<dbReference type="GO" id="GO:0000139">
    <property type="term" value="C:Golgi membrane"/>
    <property type="evidence" value="ECO:0007669"/>
    <property type="project" value="UniProtKB-SubCell"/>
</dbReference>
<evidence type="ECO:0000256" key="5">
    <source>
        <dbReference type="ARBA" id="ARBA00004279"/>
    </source>
</evidence>
<dbReference type="Proteomes" id="UP000503349">
    <property type="component" value="Chromosome 17"/>
</dbReference>
<keyword evidence="26" id="KW-0966">Cell projection</keyword>
<comment type="subcellular location">
    <subcellularLocation>
        <location evidence="7">Cell membrane</location>
        <topology evidence="7">Peripheral membrane protein</topology>
        <orientation evidence="7">Cytoplasmic side</orientation>
    </subcellularLocation>
    <subcellularLocation>
        <location evidence="5">Cell projection</location>
        <location evidence="5">Dendrite</location>
    </subcellularLocation>
    <subcellularLocation>
        <location evidence="10">Cell projection</location>
        <location evidence="10">Lamellipodium</location>
    </subcellularLocation>
    <subcellularLocation>
        <location evidence="2">Cell projection</location>
        <location evidence="2">Podosome</location>
    </subcellularLocation>
    <subcellularLocation>
        <location evidence="8">Cell projection</location>
        <location evidence="8">Ruffle</location>
    </subcellularLocation>
    <subcellularLocation>
        <location evidence="12">Cytoplasm</location>
        <location evidence="12">Cell cortex</location>
    </subcellularLocation>
    <subcellularLocation>
        <location evidence="3">Cytoplasm</location>
        <location evidence="3">Cytoskeleton</location>
    </subcellularLocation>
    <subcellularLocation>
        <location evidence="11">Cytoplasm</location>
        <location evidence="11">Cytosol</location>
    </subcellularLocation>
    <subcellularLocation>
        <location evidence="1">Cytoplasmic vesicle</location>
        <location evidence="1">Clathrin-coated vesicle membrane</location>
        <topology evidence="1">Peripheral membrane protein</topology>
        <orientation evidence="1">Cytoplasmic side</orientation>
    </subcellularLocation>
    <subcellularLocation>
        <location evidence="6">Early endosome</location>
    </subcellularLocation>
    <subcellularLocation>
        <location evidence="4">Golgi apparatus membrane</location>
        <topology evidence="4">Peripheral membrane protein</topology>
        <orientation evidence="4">Cytoplasmic side</orientation>
    </subcellularLocation>
    <subcellularLocation>
        <location evidence="9">Perikaryon</location>
    </subcellularLocation>
    <subcellularLocation>
        <location evidence="28">Postsynaptic density</location>
    </subcellularLocation>
</comment>
<feature type="region of interest" description="Disordered" evidence="30">
    <location>
        <begin position="188"/>
        <end position="263"/>
    </location>
</feature>
<feature type="domain" description="SH3" evidence="31">
    <location>
        <begin position="490"/>
        <end position="548"/>
    </location>
</feature>
<evidence type="ECO:0000256" key="24">
    <source>
        <dbReference type="ARBA" id="ARBA00023203"/>
    </source>
</evidence>
<dbReference type="Gene3D" id="3.40.20.10">
    <property type="entry name" value="Severin"/>
    <property type="match status" value="1"/>
</dbReference>
<dbReference type="PROSITE" id="PS50002">
    <property type="entry name" value="SH3"/>
    <property type="match status" value="1"/>
</dbReference>
<dbReference type="GO" id="GO:0005769">
    <property type="term" value="C:early endosome"/>
    <property type="evidence" value="ECO:0007669"/>
    <property type="project" value="UniProtKB-SubCell"/>
</dbReference>
<evidence type="ECO:0000256" key="19">
    <source>
        <dbReference type="ARBA" id="ARBA00022949"/>
    </source>
</evidence>
<dbReference type="PANTHER" id="PTHR10829:SF12">
    <property type="entry name" value="DREBRIN-LIKE PROTEIN"/>
    <property type="match status" value="1"/>
</dbReference>
<dbReference type="SMART" id="SM00102">
    <property type="entry name" value="ADF"/>
    <property type="match status" value="1"/>
</dbReference>
<dbReference type="PROSITE" id="PS51263">
    <property type="entry name" value="ADF_H"/>
    <property type="match status" value="1"/>
</dbReference>
<evidence type="ECO:0000256" key="28">
    <source>
        <dbReference type="ARBA" id="ARBA00034105"/>
    </source>
</evidence>
<sequence length="548" mass="61721">MAVNLSKNGAALEAAYKEVVDNNSDTNWALFTYEGNSNDIRLAGKGDGGLEELVEELNSGKVMYAFCRVKDPNSGLPKYVLINWTGEGVKDSRKGRFANHVSSMANFLRGAHVTINARDDDDVEPQSILAKVAKTSGANFNFQQPSKYTDAPRRPVGSVYRKVNAVEEIQQTNKDDFWVQAQREEERRLQEENKRAELERQRVEKERKEMEERQAKEREKKTKERAQQIQQENLYQKQREEEEEKVREQQRLKEQDKENMRKSINTVASVQKANEAKALIAQRSFNPRDVFRQREQSFEANNTATPAASRPGKLQSPFLSQKSFEGDESPVQHQGPVATAPTAQKSHVSSVSPVSSSAAVLHTSPVETHSPVQSPGKLQSPFHSQTSFNREESPVEPQEEAVPVLTSWRSHLSSVSHTSPVKTYSPVQPADADQTEEQEWSEVSDNGDEAAPDEYSAQDYLYDTPKASRTQEELYQNLVTEGDHGENANGQNIIARALYDYQAVDDTEITFDPGDLITGIEMVDEGWWRGFAPDESYGLFPANYVELL</sequence>
<feature type="compositionally biased region" description="Basic and acidic residues" evidence="30">
    <location>
        <begin position="188"/>
        <end position="226"/>
    </location>
</feature>
<evidence type="ECO:0000256" key="8">
    <source>
        <dbReference type="ARBA" id="ARBA00004466"/>
    </source>
</evidence>
<dbReference type="GO" id="GO:0030665">
    <property type="term" value="C:clathrin-coated vesicle membrane"/>
    <property type="evidence" value="ECO:0007669"/>
    <property type="project" value="UniProtKB-SubCell"/>
</dbReference>
<keyword evidence="14 29" id="KW-0728">SH3 domain</keyword>
<evidence type="ECO:0000256" key="30">
    <source>
        <dbReference type="SAM" id="MobiDB-lite"/>
    </source>
</evidence>
<feature type="compositionally biased region" description="Polar residues" evidence="30">
    <location>
        <begin position="407"/>
        <end position="426"/>
    </location>
</feature>
<evidence type="ECO:0000256" key="23">
    <source>
        <dbReference type="ARBA" id="ARBA00023136"/>
    </source>
</evidence>
<evidence type="ECO:0000256" key="3">
    <source>
        <dbReference type="ARBA" id="ARBA00004245"/>
    </source>
</evidence>
<feature type="compositionally biased region" description="Basic and acidic residues" evidence="30">
    <location>
        <begin position="237"/>
        <end position="261"/>
    </location>
</feature>
<dbReference type="Pfam" id="PF00241">
    <property type="entry name" value="Cofilin_ADF"/>
    <property type="match status" value="1"/>
</dbReference>
<dbReference type="InterPro" id="IPR029006">
    <property type="entry name" value="ADF-H/Gelsolin-like_dom_sf"/>
</dbReference>
<dbReference type="GO" id="GO:0030425">
    <property type="term" value="C:dendrite"/>
    <property type="evidence" value="ECO:0007669"/>
    <property type="project" value="UniProtKB-SubCell"/>
</dbReference>
<dbReference type="GO" id="GO:0030864">
    <property type="term" value="C:cortical actin cytoskeleton"/>
    <property type="evidence" value="ECO:0007669"/>
    <property type="project" value="TreeGrafter"/>
</dbReference>
<evidence type="ECO:0000256" key="9">
    <source>
        <dbReference type="ARBA" id="ARBA00004484"/>
    </source>
</evidence>
<dbReference type="GO" id="GO:0001726">
    <property type="term" value="C:ruffle"/>
    <property type="evidence" value="ECO:0007669"/>
    <property type="project" value="UniProtKB-SubCell"/>
</dbReference>
<evidence type="ECO:0000256" key="1">
    <source>
        <dbReference type="ARBA" id="ARBA00004145"/>
    </source>
</evidence>
<evidence type="ECO:0000256" key="20">
    <source>
        <dbReference type="ARBA" id="ARBA00023018"/>
    </source>
</evidence>